<comment type="caution">
    <text evidence="2">The sequence shown here is derived from an EMBL/GenBank/DDBJ whole genome shotgun (WGS) entry which is preliminary data.</text>
</comment>
<dbReference type="CDD" id="cd00829">
    <property type="entry name" value="SCP-x_thiolase"/>
    <property type="match status" value="1"/>
</dbReference>
<feature type="domain" description="Thiolase C-terminal" evidence="1">
    <location>
        <begin position="152"/>
        <end position="281"/>
    </location>
</feature>
<gene>
    <name evidence="2" type="ORF">LCGC14_2075900</name>
</gene>
<proteinExistence type="predicted"/>
<sequence>MTLACGVEKLMDEGGRGLPGTTVMGHPVLPRPSAPAMFCLLATRSFHEFGWRKEDLARVAVKNHENGYYHPKAHFRMKITLEQAMNAPMIADPLGRYDCCAMSDGSAALILTRPELAESYAHADDYVLVKSNSLSVHTAYPWYDPKFKFTCAPATIDAAKMAYKEANITNPRKEIDLAEVHDCFTITELLNCQDLQLCDQGKAAEELQKGTFNWDGETAINPSGGLKSFGHPIGSTGCRMVQEVTKQLQGRAEGRQVPDAKIGLAHNLGGAYAVCSVTILGQRD</sequence>
<evidence type="ECO:0000313" key="2">
    <source>
        <dbReference type="EMBL" id="KKL73337.1"/>
    </source>
</evidence>
<dbReference type="Pfam" id="PF22691">
    <property type="entry name" value="Thiolase_C_1"/>
    <property type="match status" value="1"/>
</dbReference>
<evidence type="ECO:0000259" key="1">
    <source>
        <dbReference type="Pfam" id="PF22691"/>
    </source>
</evidence>
<organism evidence="2">
    <name type="scientific">marine sediment metagenome</name>
    <dbReference type="NCBI Taxonomy" id="412755"/>
    <lineage>
        <taxon>unclassified sequences</taxon>
        <taxon>metagenomes</taxon>
        <taxon>ecological metagenomes</taxon>
    </lineage>
</organism>
<dbReference type="PANTHER" id="PTHR42870:SF1">
    <property type="entry name" value="NON-SPECIFIC LIPID-TRANSFER PROTEIN-LIKE 2"/>
    <property type="match status" value="1"/>
</dbReference>
<dbReference type="GO" id="GO:0016746">
    <property type="term" value="F:acyltransferase activity"/>
    <property type="evidence" value="ECO:0007669"/>
    <property type="project" value="InterPro"/>
</dbReference>
<dbReference type="PANTHER" id="PTHR42870">
    <property type="entry name" value="ACETYL-COA C-ACETYLTRANSFERASE"/>
    <property type="match status" value="1"/>
</dbReference>
<accession>A0A0F9HE20</accession>
<dbReference type="Gene3D" id="3.40.47.10">
    <property type="match status" value="1"/>
</dbReference>
<dbReference type="InterPro" id="IPR055140">
    <property type="entry name" value="Thiolase_C_2"/>
</dbReference>
<protein>
    <recommendedName>
        <fullName evidence="1">Thiolase C-terminal domain-containing protein</fullName>
    </recommendedName>
</protein>
<dbReference type="AlphaFoldDB" id="A0A0F9HE20"/>
<dbReference type="EMBL" id="LAZR01024990">
    <property type="protein sequence ID" value="KKL73337.1"/>
    <property type="molecule type" value="Genomic_DNA"/>
</dbReference>
<name>A0A0F9HE20_9ZZZZ</name>
<dbReference type="InterPro" id="IPR016039">
    <property type="entry name" value="Thiolase-like"/>
</dbReference>
<reference evidence="2" key="1">
    <citation type="journal article" date="2015" name="Nature">
        <title>Complex archaea that bridge the gap between prokaryotes and eukaryotes.</title>
        <authorList>
            <person name="Spang A."/>
            <person name="Saw J.H."/>
            <person name="Jorgensen S.L."/>
            <person name="Zaremba-Niedzwiedzka K."/>
            <person name="Martijn J."/>
            <person name="Lind A.E."/>
            <person name="van Eijk R."/>
            <person name="Schleper C."/>
            <person name="Guy L."/>
            <person name="Ettema T.J."/>
        </authorList>
    </citation>
    <scope>NUCLEOTIDE SEQUENCE</scope>
</reference>
<dbReference type="SUPFAM" id="SSF53901">
    <property type="entry name" value="Thiolase-like"/>
    <property type="match status" value="2"/>
</dbReference>